<dbReference type="Gene3D" id="3.40.50.150">
    <property type="entry name" value="Vaccinia Virus protein VP39"/>
    <property type="match status" value="1"/>
</dbReference>
<feature type="domain" description="Methyltransferase" evidence="1">
    <location>
        <begin position="154"/>
        <end position="249"/>
    </location>
</feature>
<dbReference type="InterPro" id="IPR036388">
    <property type="entry name" value="WH-like_DNA-bd_sf"/>
</dbReference>
<evidence type="ECO:0000259" key="1">
    <source>
        <dbReference type="Pfam" id="PF13649"/>
    </source>
</evidence>
<dbReference type="Gene3D" id="1.10.10.10">
    <property type="entry name" value="Winged helix-like DNA-binding domain superfamily/Winged helix DNA-binding domain"/>
    <property type="match status" value="1"/>
</dbReference>
<dbReference type="InterPro" id="IPR041698">
    <property type="entry name" value="Methyltransf_25"/>
</dbReference>
<accession>A0ABR9PV14</accession>
<comment type="caution">
    <text evidence="2">The sequence shown here is derived from an EMBL/GenBank/DDBJ whole genome shotgun (WGS) entry which is preliminary data.</text>
</comment>
<reference evidence="2 3" key="1">
    <citation type="submission" date="2020-02" db="EMBL/GenBank/DDBJ databases">
        <authorList>
            <person name="Babadi Z.K."/>
            <person name="Risdian C."/>
            <person name="Ebrahimipour G.H."/>
            <person name="Wink J."/>
        </authorList>
    </citation>
    <scope>NUCLEOTIDE SEQUENCE [LARGE SCALE GENOMIC DNA]</scope>
    <source>
        <strain evidence="2 3">ZKHCc1 1396</strain>
    </source>
</reference>
<evidence type="ECO:0000313" key="3">
    <source>
        <dbReference type="Proteomes" id="UP001516472"/>
    </source>
</evidence>
<protein>
    <submittedName>
        <fullName evidence="2">Methyltransferase domain-containing protein</fullName>
    </submittedName>
</protein>
<evidence type="ECO:0000313" key="2">
    <source>
        <dbReference type="EMBL" id="MBE4751753.1"/>
    </source>
</evidence>
<dbReference type="GO" id="GO:0008168">
    <property type="term" value="F:methyltransferase activity"/>
    <property type="evidence" value="ECO:0007669"/>
    <property type="project" value="UniProtKB-KW"/>
</dbReference>
<sequence>MPSPLLSAELFNGHLAAVAISALNELGLLDELDRAGTLHLPTWVEQRQLHAMTVDSLMEVLSLYDIVTRSEDGHARPGKHFADILRTKGYFTWLTSGYGRLFQKLSSTVPLAGREPGFIDRDGAAIALGGRDYGRQFVDEQFAQVLRTKDFRVVADLGCGSAERLIGMVRHGAAEGIGIDMNAGAIELAEKAVKGADLEQRIGLVLGDLRTLEPSPRFAQVDLLTSFFNGHDLWPREACLAVLQRLRQVFPHVTRFLLCDTYRAEPFTSSAGVPIFTLGFHVTHAVMGQYIPTREEWLSLLEEAGWRCNGVHDIGIPSSAIFDLAPLHPQGRHD</sequence>
<dbReference type="CDD" id="cd02440">
    <property type="entry name" value="AdoMet_MTases"/>
    <property type="match status" value="1"/>
</dbReference>
<dbReference type="EMBL" id="JAAIYO010000009">
    <property type="protein sequence ID" value="MBE4751753.1"/>
    <property type="molecule type" value="Genomic_DNA"/>
</dbReference>
<dbReference type="RefSeq" id="WP_193428953.1">
    <property type="nucleotide sequence ID" value="NZ_CBCSIP010000055.1"/>
</dbReference>
<dbReference type="GO" id="GO:0032259">
    <property type="term" value="P:methylation"/>
    <property type="evidence" value="ECO:0007669"/>
    <property type="project" value="UniProtKB-KW"/>
</dbReference>
<proteinExistence type="predicted"/>
<dbReference type="InterPro" id="IPR029063">
    <property type="entry name" value="SAM-dependent_MTases_sf"/>
</dbReference>
<organism evidence="2 3">
    <name type="scientific">Corallococcus soli</name>
    <dbReference type="NCBI Taxonomy" id="2710757"/>
    <lineage>
        <taxon>Bacteria</taxon>
        <taxon>Pseudomonadati</taxon>
        <taxon>Myxococcota</taxon>
        <taxon>Myxococcia</taxon>
        <taxon>Myxococcales</taxon>
        <taxon>Cystobacterineae</taxon>
        <taxon>Myxococcaceae</taxon>
        <taxon>Corallococcus</taxon>
    </lineage>
</organism>
<keyword evidence="2" id="KW-0808">Transferase</keyword>
<gene>
    <name evidence="2" type="ORF">G4177_26640</name>
</gene>
<dbReference type="Proteomes" id="UP001516472">
    <property type="component" value="Unassembled WGS sequence"/>
</dbReference>
<keyword evidence="2" id="KW-0489">Methyltransferase</keyword>
<keyword evidence="3" id="KW-1185">Reference proteome</keyword>
<dbReference type="Pfam" id="PF13649">
    <property type="entry name" value="Methyltransf_25"/>
    <property type="match status" value="1"/>
</dbReference>
<dbReference type="SUPFAM" id="SSF53335">
    <property type="entry name" value="S-adenosyl-L-methionine-dependent methyltransferases"/>
    <property type="match status" value="1"/>
</dbReference>
<name>A0ABR9PV14_9BACT</name>